<proteinExistence type="predicted"/>
<sequence>MGNRIPRSYPQRRKNEIRGVCGGAEVCRQLILDHIGIVKPIEDTIETYQFDRAHELAVYDGENKKWNYEAEEVIELFSRLEKTIEYLSENPTIGIILKERGEKSDPNTIKFWEEHVHL</sequence>
<protein>
    <submittedName>
        <fullName evidence="1">Uncharacterized protein</fullName>
    </submittedName>
</protein>
<dbReference type="Proteomes" id="UP001424441">
    <property type="component" value="Unassembled WGS sequence"/>
</dbReference>
<evidence type="ECO:0000313" key="2">
    <source>
        <dbReference type="Proteomes" id="UP001424441"/>
    </source>
</evidence>
<gene>
    <name evidence="1" type="ORF">GCM10008943_32030</name>
</gene>
<reference evidence="2" key="1">
    <citation type="journal article" date="2019" name="Int. J. Syst. Evol. Microbiol.">
        <title>The Global Catalogue of Microorganisms (GCM) 10K type strain sequencing project: providing services to taxonomists for standard genome sequencing and annotation.</title>
        <authorList>
            <consortium name="The Broad Institute Genomics Platform"/>
            <consortium name="The Broad Institute Genome Sequencing Center for Infectious Disease"/>
            <person name="Wu L."/>
            <person name="Ma J."/>
        </authorList>
    </citation>
    <scope>NUCLEOTIDE SEQUENCE [LARGE SCALE GENOMIC DNA]</scope>
    <source>
        <strain evidence="2">JCM 15115</strain>
    </source>
</reference>
<keyword evidence="2" id="KW-1185">Reference proteome</keyword>
<comment type="caution">
    <text evidence="1">The sequence shown here is derived from an EMBL/GenBank/DDBJ whole genome shotgun (WGS) entry which is preliminary data.</text>
</comment>
<dbReference type="EMBL" id="BAAADE010000013">
    <property type="protein sequence ID" value="GAA0614427.1"/>
    <property type="molecule type" value="Genomic_DNA"/>
</dbReference>
<accession>A0ABP3RPA1</accession>
<name>A0ABP3RPA1_9HYPH</name>
<organism evidence="1 2">
    <name type="scientific">Paenochrobactrum glaciei</name>
    <dbReference type="NCBI Taxonomy" id="486407"/>
    <lineage>
        <taxon>Bacteria</taxon>
        <taxon>Pseudomonadati</taxon>
        <taxon>Pseudomonadota</taxon>
        <taxon>Alphaproteobacteria</taxon>
        <taxon>Hyphomicrobiales</taxon>
        <taxon>Brucellaceae</taxon>
        <taxon>Paenochrobactrum</taxon>
    </lineage>
</organism>
<dbReference type="RefSeq" id="WP_343807964.1">
    <property type="nucleotide sequence ID" value="NZ_BAAADE010000013.1"/>
</dbReference>
<evidence type="ECO:0000313" key="1">
    <source>
        <dbReference type="EMBL" id="GAA0614427.1"/>
    </source>
</evidence>